<protein>
    <recommendedName>
        <fullName evidence="3">Cell number regulator 1</fullName>
    </recommendedName>
</protein>
<sequence>MNLSHSGREIYGADGHVGHATAPGFPNPSPAPPYATPYVVQYPDGTIRWSTGLCHCTDDPANCLITCCCPCITFGQIAEIVSKGSSNCAVSGTLYALLCFTGLSCLYSCAYRSRLRAEYDLEESPCADCLVHFCCEGCSLCQEYRELKNRGLDMGIGWEANVDRQRRGLTLPPVVGATKQDLEAGIADQLISVAEMNHSHSEHEVYGADRHVGHASAPGFPNPSPAAPPPAPAYAAPYFVQFGGGTRRWSTGLCHCCDDAANCLITCCCPCITFGQIAEIVSKGSSNCAVSGALYALLCLTGLACLYSCAYRSRMRAQYDLEDAPCVDCLVHVFCEGCSLCQEYRELKNRGFDMGIGWEANVDRQRRGITLPPVVAQGMTR</sequence>
<reference evidence="2" key="1">
    <citation type="journal article" date="2007" name="PLoS ONE">
        <title>The first genome sequence of an elite grapevine cultivar (Pinot noir Vitis vinifera L.): coping with a highly heterozygous genome.</title>
        <authorList>
            <person name="Velasco R."/>
            <person name="Zharkikh A."/>
            <person name="Troggio M."/>
            <person name="Cartwright D.A."/>
            <person name="Cestaro A."/>
            <person name="Pruss D."/>
            <person name="Pindo M."/>
            <person name="FitzGerald L.M."/>
            <person name="Vezzulli S."/>
            <person name="Reid J."/>
            <person name="Malacarne G."/>
            <person name="Iliev D."/>
            <person name="Coppola G."/>
            <person name="Wardell B."/>
            <person name="Micheletti D."/>
            <person name="Macalma T."/>
            <person name="Facci M."/>
            <person name="Mitchell J.T."/>
            <person name="Perazzolli M."/>
            <person name="Eldredge G."/>
            <person name="Gatto P."/>
            <person name="Oyzerski R."/>
            <person name="Moretto M."/>
            <person name="Gutin N."/>
            <person name="Stefanini M."/>
            <person name="Chen Y."/>
            <person name="Segala C."/>
            <person name="Davenport C."/>
            <person name="Dematte L."/>
            <person name="Mraz A."/>
            <person name="Battilana J."/>
            <person name="Stormo K."/>
            <person name="Costa F."/>
            <person name="Tao Q."/>
            <person name="Si-Ammour A."/>
            <person name="Harkins T."/>
            <person name="Lackey A."/>
            <person name="Perbost C."/>
            <person name="Taillon B."/>
            <person name="Stella A."/>
            <person name="Solovyev V."/>
            <person name="Fawcett J.A."/>
            <person name="Sterck L."/>
            <person name="Vandepoele K."/>
            <person name="Grando S.M."/>
            <person name="Toppo S."/>
            <person name="Moser C."/>
            <person name="Lanchbury J."/>
            <person name="Bogden R."/>
            <person name="Skolnick M."/>
            <person name="Sgaramella V."/>
            <person name="Bhatnagar S.K."/>
            <person name="Fontana P."/>
            <person name="Gutin A."/>
            <person name="Van de Peer Y."/>
            <person name="Salamini F."/>
            <person name="Viola R."/>
        </authorList>
    </citation>
    <scope>NUCLEOTIDE SEQUENCE</scope>
</reference>
<keyword evidence="1" id="KW-0812">Transmembrane</keyword>
<proteinExistence type="predicted"/>
<dbReference type="PANTHER" id="PTHR15907">
    <property type="entry name" value="DUF614 FAMILY PROTEIN-RELATED"/>
    <property type="match status" value="1"/>
</dbReference>
<dbReference type="InterPro" id="IPR006461">
    <property type="entry name" value="PLAC_motif_containing"/>
</dbReference>
<evidence type="ECO:0008006" key="3">
    <source>
        <dbReference type="Google" id="ProtNLM"/>
    </source>
</evidence>
<dbReference type="EMBL" id="AM460282">
    <property type="protein sequence ID" value="CAN70201.1"/>
    <property type="molecule type" value="Genomic_DNA"/>
</dbReference>
<name>A5BI60_VITVI</name>
<keyword evidence="1" id="KW-0472">Membrane</keyword>
<feature type="transmembrane region" description="Helical" evidence="1">
    <location>
        <begin position="292"/>
        <end position="311"/>
    </location>
</feature>
<dbReference type="AlphaFoldDB" id="A5BI60"/>
<dbReference type="NCBIfam" id="TIGR01571">
    <property type="entry name" value="A_thal_Cys_rich"/>
    <property type="match status" value="2"/>
</dbReference>
<gene>
    <name evidence="2" type="ORF">VITISV_021222</name>
</gene>
<dbReference type="OrthoDB" id="1045822at2759"/>
<evidence type="ECO:0000313" key="2">
    <source>
        <dbReference type="EMBL" id="CAN70201.1"/>
    </source>
</evidence>
<organism evidence="2">
    <name type="scientific">Vitis vinifera</name>
    <name type="common">Grape</name>
    <dbReference type="NCBI Taxonomy" id="29760"/>
    <lineage>
        <taxon>Eukaryota</taxon>
        <taxon>Viridiplantae</taxon>
        <taxon>Streptophyta</taxon>
        <taxon>Embryophyta</taxon>
        <taxon>Tracheophyta</taxon>
        <taxon>Spermatophyta</taxon>
        <taxon>Magnoliopsida</taxon>
        <taxon>eudicotyledons</taxon>
        <taxon>Gunneridae</taxon>
        <taxon>Pentapetalae</taxon>
        <taxon>rosids</taxon>
        <taxon>Vitales</taxon>
        <taxon>Vitaceae</taxon>
        <taxon>Viteae</taxon>
        <taxon>Vitis</taxon>
    </lineage>
</organism>
<accession>A5BI60</accession>
<evidence type="ECO:0000256" key="1">
    <source>
        <dbReference type="SAM" id="Phobius"/>
    </source>
</evidence>
<keyword evidence="1" id="KW-1133">Transmembrane helix</keyword>
<dbReference type="Pfam" id="PF04749">
    <property type="entry name" value="PLAC8"/>
    <property type="match status" value="2"/>
</dbReference>